<dbReference type="Pfam" id="PF12840">
    <property type="entry name" value="HTH_20"/>
    <property type="match status" value="1"/>
</dbReference>
<dbReference type="Proteomes" id="UP000219688">
    <property type="component" value="Unassembled WGS sequence"/>
</dbReference>
<protein>
    <submittedName>
        <fullName evidence="1">Predicted transcriptional regulator, ArsR family</fullName>
    </submittedName>
</protein>
<accession>A0A285VRE1</accession>
<name>A0A285VRE1_9MICO</name>
<sequence length="306" mass="32321">MKTRRQHWWCGGFDTAVGPVAAVPGGCLDIDELSLLTPVVIMRDDADVNGAALLTSAVRRRIVEHLAELPRLAAEGPTRERGLTAAELGRVLGLHTTTIRFHLDQLVAAGILRSQFVRSGGAGRPAKRYVVEETELGTVVAGSSEGPYQILATLLADALAEGGQEGVSPEAAGRDWVRRRMAARAPEGGTPTSAGTPGEWVGKVGAVVDLLSEWGYVPDLAVTGQEGDVTLTLHDCPFRDLARVHPEIVCGVHLGLLRGALESAGEDQAGVSLQPFVTPTTCSAVLLRRGAHPLPTPIVRHRGETA</sequence>
<reference evidence="2" key="1">
    <citation type="submission" date="2017-08" db="EMBL/GenBank/DDBJ databases">
        <authorList>
            <person name="Varghese N."/>
            <person name="Submissions S."/>
        </authorList>
    </citation>
    <scope>NUCLEOTIDE SEQUENCE [LARGE SCALE GENOMIC DNA]</scope>
    <source>
        <strain evidence="2">USBA17B2</strain>
    </source>
</reference>
<organism evidence="1 2">
    <name type="scientific">Ornithinimicrobium cerasi</name>
    <dbReference type="NCBI Taxonomy" id="2248773"/>
    <lineage>
        <taxon>Bacteria</taxon>
        <taxon>Bacillati</taxon>
        <taxon>Actinomycetota</taxon>
        <taxon>Actinomycetes</taxon>
        <taxon>Micrococcales</taxon>
        <taxon>Ornithinimicrobiaceae</taxon>
        <taxon>Ornithinimicrobium</taxon>
    </lineage>
</organism>
<gene>
    <name evidence="1" type="ORF">SAMN05421879_1089</name>
</gene>
<dbReference type="Gene3D" id="1.10.10.10">
    <property type="entry name" value="Winged helix-like DNA-binding domain superfamily/Winged helix DNA-binding domain"/>
    <property type="match status" value="1"/>
</dbReference>
<keyword evidence="2" id="KW-1185">Reference proteome</keyword>
<evidence type="ECO:0000313" key="1">
    <source>
        <dbReference type="EMBL" id="SOC56513.1"/>
    </source>
</evidence>
<dbReference type="CDD" id="cd00090">
    <property type="entry name" value="HTH_ARSR"/>
    <property type="match status" value="1"/>
</dbReference>
<dbReference type="InterPro" id="IPR036388">
    <property type="entry name" value="WH-like_DNA-bd_sf"/>
</dbReference>
<dbReference type="SUPFAM" id="SSF46785">
    <property type="entry name" value="Winged helix' DNA-binding domain"/>
    <property type="match status" value="1"/>
</dbReference>
<dbReference type="EMBL" id="OBQK01000008">
    <property type="protein sequence ID" value="SOC56513.1"/>
    <property type="molecule type" value="Genomic_DNA"/>
</dbReference>
<dbReference type="AlphaFoldDB" id="A0A285VRE1"/>
<dbReference type="InterPro" id="IPR036390">
    <property type="entry name" value="WH_DNA-bd_sf"/>
</dbReference>
<proteinExistence type="predicted"/>
<evidence type="ECO:0000313" key="2">
    <source>
        <dbReference type="Proteomes" id="UP000219688"/>
    </source>
</evidence>
<dbReference type="InterPro" id="IPR011991">
    <property type="entry name" value="ArsR-like_HTH"/>
</dbReference>